<feature type="transmembrane region" description="Helical" evidence="9">
    <location>
        <begin position="134"/>
        <end position="155"/>
    </location>
</feature>
<feature type="transmembrane region" description="Helical" evidence="9">
    <location>
        <begin position="94"/>
        <end position="114"/>
    </location>
</feature>
<evidence type="ECO:0000256" key="3">
    <source>
        <dbReference type="ARBA" id="ARBA00022475"/>
    </source>
</evidence>
<evidence type="ECO:0000256" key="2">
    <source>
        <dbReference type="ARBA" id="ARBA00022448"/>
    </source>
</evidence>
<evidence type="ECO:0000256" key="1">
    <source>
        <dbReference type="ARBA" id="ARBA00004429"/>
    </source>
</evidence>
<organism evidence="11 12">
    <name type="scientific">Halomonas campaniensis</name>
    <dbReference type="NCBI Taxonomy" id="213554"/>
    <lineage>
        <taxon>Bacteria</taxon>
        <taxon>Pseudomonadati</taxon>
        <taxon>Pseudomonadota</taxon>
        <taxon>Gammaproteobacteria</taxon>
        <taxon>Oceanospirillales</taxon>
        <taxon>Halomonadaceae</taxon>
        <taxon>Halomonas</taxon>
    </lineage>
</organism>
<keyword evidence="5 9" id="KW-0812">Transmembrane</keyword>
<comment type="subcellular location">
    <subcellularLocation>
        <location evidence="1 9">Cell inner membrane</location>
        <topology evidence="1 9">Multi-pass membrane protein</topology>
    </subcellularLocation>
</comment>
<feature type="transmembrane region" description="Helical" evidence="9">
    <location>
        <begin position="15"/>
        <end position="39"/>
    </location>
</feature>
<evidence type="ECO:0000256" key="4">
    <source>
        <dbReference type="ARBA" id="ARBA00022519"/>
    </source>
</evidence>
<evidence type="ECO:0000256" key="7">
    <source>
        <dbReference type="ARBA" id="ARBA00023136"/>
    </source>
</evidence>
<keyword evidence="6 9" id="KW-1133">Transmembrane helix</keyword>
<dbReference type="PROSITE" id="PS51257">
    <property type="entry name" value="PROKAR_LIPOPROTEIN"/>
    <property type="match status" value="1"/>
</dbReference>
<comment type="similarity">
    <text evidence="8 9">Belongs to the TRAP transporter small permease family.</text>
</comment>
<reference evidence="11 12" key="1">
    <citation type="submission" date="2014-08" db="EMBL/GenBank/DDBJ databases">
        <title>Draft genome sequence of a novel L-asparaginase producing marine bacterium, Halomonas campaniensis.</title>
        <authorList>
            <person name="Sundarakrishnan B."/>
            <person name="Moushumi Priya A."/>
            <person name="Raman G."/>
            <person name="Sakthivel N."/>
            <person name="Park S."/>
            <person name="Jayachandran S."/>
        </authorList>
    </citation>
    <scope>NUCLEOTIDE SEQUENCE [LARGE SCALE GENOMIC DNA]</scope>
    <source>
        <strain evidence="11 12">SK03</strain>
    </source>
</reference>
<dbReference type="Pfam" id="PF04290">
    <property type="entry name" value="DctQ"/>
    <property type="match status" value="1"/>
</dbReference>
<name>A0A246RWM9_9GAMM</name>
<dbReference type="PANTHER" id="PTHR35011:SF2">
    <property type="entry name" value="2,3-DIKETO-L-GULONATE TRAP TRANSPORTER SMALL PERMEASE PROTEIN YIAM"/>
    <property type="match status" value="1"/>
</dbReference>
<evidence type="ECO:0000256" key="8">
    <source>
        <dbReference type="ARBA" id="ARBA00038436"/>
    </source>
</evidence>
<keyword evidence="2 9" id="KW-0813">Transport</keyword>
<sequence>MSRGIATIQRIDRGIAMGVALAASCALAIAVGASFWQVLGRFVFEAPSVWSEALTRLALVWMVLLGCSVALRRGAFVAIDLAKVLTSGRVRRSIELVTLLSCLTLFATLFWFGWEVASRVRFQQMAGLNISMSWGYAALPVGAVFAMLGSIVHFIQAGKGEPS</sequence>
<gene>
    <name evidence="11" type="ORF">JI62_12780</name>
</gene>
<evidence type="ECO:0000313" key="11">
    <source>
        <dbReference type="EMBL" id="OWV28562.1"/>
    </source>
</evidence>
<comment type="caution">
    <text evidence="11">The sequence shown here is derived from an EMBL/GenBank/DDBJ whole genome shotgun (WGS) entry which is preliminary data.</text>
</comment>
<evidence type="ECO:0000259" key="10">
    <source>
        <dbReference type="Pfam" id="PF04290"/>
    </source>
</evidence>
<dbReference type="InterPro" id="IPR007387">
    <property type="entry name" value="TRAP_DctQ"/>
</dbReference>
<feature type="domain" description="Tripartite ATP-independent periplasmic transporters DctQ component" evidence="10">
    <location>
        <begin position="31"/>
        <end position="157"/>
    </location>
</feature>
<keyword evidence="7 9" id="KW-0472">Membrane</keyword>
<evidence type="ECO:0000313" key="12">
    <source>
        <dbReference type="Proteomes" id="UP000197334"/>
    </source>
</evidence>
<dbReference type="GO" id="GO:0015740">
    <property type="term" value="P:C4-dicarboxylate transport"/>
    <property type="evidence" value="ECO:0007669"/>
    <property type="project" value="TreeGrafter"/>
</dbReference>
<keyword evidence="12" id="KW-1185">Reference proteome</keyword>
<dbReference type="GO" id="GO:0022857">
    <property type="term" value="F:transmembrane transporter activity"/>
    <property type="evidence" value="ECO:0007669"/>
    <property type="project" value="UniProtKB-UniRule"/>
</dbReference>
<protein>
    <recommendedName>
        <fullName evidence="9">TRAP transporter small permease protein</fullName>
    </recommendedName>
</protein>
<dbReference type="GO" id="GO:0005886">
    <property type="term" value="C:plasma membrane"/>
    <property type="evidence" value="ECO:0007669"/>
    <property type="project" value="UniProtKB-SubCell"/>
</dbReference>
<dbReference type="EMBL" id="JPUA01000034">
    <property type="protein sequence ID" value="OWV28562.1"/>
    <property type="molecule type" value="Genomic_DNA"/>
</dbReference>
<comment type="function">
    <text evidence="9">Part of the tripartite ATP-independent periplasmic (TRAP) transport system.</text>
</comment>
<dbReference type="OrthoDB" id="2085311at2"/>
<evidence type="ECO:0000256" key="6">
    <source>
        <dbReference type="ARBA" id="ARBA00022989"/>
    </source>
</evidence>
<dbReference type="Proteomes" id="UP000197334">
    <property type="component" value="Unassembled WGS sequence"/>
</dbReference>
<keyword evidence="3" id="KW-1003">Cell membrane</keyword>
<evidence type="ECO:0000256" key="9">
    <source>
        <dbReference type="RuleBase" id="RU369079"/>
    </source>
</evidence>
<evidence type="ECO:0000256" key="5">
    <source>
        <dbReference type="ARBA" id="ARBA00022692"/>
    </source>
</evidence>
<keyword evidence="4 9" id="KW-0997">Cell inner membrane</keyword>
<feature type="transmembrane region" description="Helical" evidence="9">
    <location>
        <begin position="59"/>
        <end position="82"/>
    </location>
</feature>
<dbReference type="RefSeq" id="WP_088700552.1">
    <property type="nucleotide sequence ID" value="NZ_JPUA01000034.1"/>
</dbReference>
<dbReference type="PANTHER" id="PTHR35011">
    <property type="entry name" value="2,3-DIKETO-L-GULONATE TRAP TRANSPORTER SMALL PERMEASE PROTEIN YIAM"/>
    <property type="match status" value="1"/>
</dbReference>
<dbReference type="InterPro" id="IPR055348">
    <property type="entry name" value="DctQ"/>
</dbReference>
<comment type="subunit">
    <text evidence="9">The complex comprises the extracytoplasmic solute receptor protein and the two transmembrane proteins.</text>
</comment>
<dbReference type="AlphaFoldDB" id="A0A246RWM9"/>
<accession>A0A246RWM9</accession>
<proteinExistence type="inferred from homology"/>